<name>A0A9Q1IGX8_SYNKA</name>
<evidence type="ECO:0000256" key="1">
    <source>
        <dbReference type="SAM" id="MobiDB-lite"/>
    </source>
</evidence>
<accession>A0A9Q1IGX8</accession>
<feature type="compositionally biased region" description="Low complexity" evidence="1">
    <location>
        <begin position="48"/>
        <end position="64"/>
    </location>
</feature>
<keyword evidence="3" id="KW-1185">Reference proteome</keyword>
<dbReference type="EMBL" id="JAINUF010000015">
    <property type="protein sequence ID" value="KAJ8341473.1"/>
    <property type="molecule type" value="Genomic_DNA"/>
</dbReference>
<evidence type="ECO:0000313" key="2">
    <source>
        <dbReference type="EMBL" id="KAJ8341473.1"/>
    </source>
</evidence>
<feature type="region of interest" description="Disordered" evidence="1">
    <location>
        <begin position="1"/>
        <end position="20"/>
    </location>
</feature>
<sequence>MCSTQIIKTDADREARSENTNTNCADVARELKRGPDCWLEQQHLVYARSSSPRSLPRSSQAPLRDVGSAAREAKMIASGPAASASISRGDSRAAQIDCASLALARRNEGRFQPQGFYRMANAQSIAVPPGQRVGMRASEKGNRGACSWEGLDEPN</sequence>
<comment type="caution">
    <text evidence="2">The sequence shown here is derived from an EMBL/GenBank/DDBJ whole genome shotgun (WGS) entry which is preliminary data.</text>
</comment>
<feature type="region of interest" description="Disordered" evidence="1">
    <location>
        <begin position="132"/>
        <end position="155"/>
    </location>
</feature>
<dbReference type="AlphaFoldDB" id="A0A9Q1IGX8"/>
<evidence type="ECO:0000313" key="3">
    <source>
        <dbReference type="Proteomes" id="UP001152622"/>
    </source>
</evidence>
<feature type="region of interest" description="Disordered" evidence="1">
    <location>
        <begin position="48"/>
        <end position="67"/>
    </location>
</feature>
<proteinExistence type="predicted"/>
<protein>
    <submittedName>
        <fullName evidence="2">Uncharacterized protein</fullName>
    </submittedName>
</protein>
<gene>
    <name evidence="2" type="ORF">SKAU_G00337640</name>
</gene>
<dbReference type="Proteomes" id="UP001152622">
    <property type="component" value="Chromosome 15"/>
</dbReference>
<reference evidence="2" key="1">
    <citation type="journal article" date="2023" name="Science">
        <title>Genome structures resolve the early diversification of teleost fishes.</title>
        <authorList>
            <person name="Parey E."/>
            <person name="Louis A."/>
            <person name="Montfort J."/>
            <person name="Bouchez O."/>
            <person name="Roques C."/>
            <person name="Iampietro C."/>
            <person name="Lluch J."/>
            <person name="Castinel A."/>
            <person name="Donnadieu C."/>
            <person name="Desvignes T."/>
            <person name="Floi Bucao C."/>
            <person name="Jouanno E."/>
            <person name="Wen M."/>
            <person name="Mejri S."/>
            <person name="Dirks R."/>
            <person name="Jansen H."/>
            <person name="Henkel C."/>
            <person name="Chen W.J."/>
            <person name="Zahm M."/>
            <person name="Cabau C."/>
            <person name="Klopp C."/>
            <person name="Thompson A.W."/>
            <person name="Robinson-Rechavi M."/>
            <person name="Braasch I."/>
            <person name="Lecointre G."/>
            <person name="Bobe J."/>
            <person name="Postlethwait J.H."/>
            <person name="Berthelot C."/>
            <person name="Roest Crollius H."/>
            <person name="Guiguen Y."/>
        </authorList>
    </citation>
    <scope>NUCLEOTIDE SEQUENCE</scope>
    <source>
        <strain evidence="2">WJC10195</strain>
    </source>
</reference>
<organism evidence="2 3">
    <name type="scientific">Synaphobranchus kaupii</name>
    <name type="common">Kaup's arrowtooth eel</name>
    <dbReference type="NCBI Taxonomy" id="118154"/>
    <lineage>
        <taxon>Eukaryota</taxon>
        <taxon>Metazoa</taxon>
        <taxon>Chordata</taxon>
        <taxon>Craniata</taxon>
        <taxon>Vertebrata</taxon>
        <taxon>Euteleostomi</taxon>
        <taxon>Actinopterygii</taxon>
        <taxon>Neopterygii</taxon>
        <taxon>Teleostei</taxon>
        <taxon>Anguilliformes</taxon>
        <taxon>Synaphobranchidae</taxon>
        <taxon>Synaphobranchus</taxon>
    </lineage>
</organism>